<dbReference type="Proteomes" id="UP000887578">
    <property type="component" value="Unplaced"/>
</dbReference>
<proteinExistence type="predicted"/>
<dbReference type="InterPro" id="IPR029052">
    <property type="entry name" value="Metallo-depent_PP-like"/>
</dbReference>
<accession>A0A914QL73</accession>
<evidence type="ECO:0000313" key="3">
    <source>
        <dbReference type="Proteomes" id="UP000887578"/>
    </source>
</evidence>
<dbReference type="GO" id="GO:0016787">
    <property type="term" value="F:hydrolase activity"/>
    <property type="evidence" value="ECO:0007669"/>
    <property type="project" value="InterPro"/>
</dbReference>
<dbReference type="InterPro" id="IPR025733">
    <property type="entry name" value="PAPs_C"/>
</dbReference>
<dbReference type="AlphaFoldDB" id="A0A914QL73"/>
<sequence length="195" mass="22012">MDEYGKAPILSQYSWLTSDLQEANKNRATRPWIIGYQHRPFYCSNTECHEDDEPLIRKGDHDIPGLEPVYISNKIDLVFCGHMHSYERFYPIANLVSNGGNGHDSCMDTSSVYHNAAAPAYIVTGSAGNHDPKFPFGSPHSGSACRSDDWGYTIMSVYNHTHIHLYQWSVNQLRNIDNVWITKFIGNFTAPGPTT</sequence>
<organism evidence="3 4">
    <name type="scientific">Panagrolaimus davidi</name>
    <dbReference type="NCBI Taxonomy" id="227884"/>
    <lineage>
        <taxon>Eukaryota</taxon>
        <taxon>Metazoa</taxon>
        <taxon>Ecdysozoa</taxon>
        <taxon>Nematoda</taxon>
        <taxon>Chromadorea</taxon>
        <taxon>Rhabditida</taxon>
        <taxon>Tylenchina</taxon>
        <taxon>Panagrolaimomorpha</taxon>
        <taxon>Panagrolaimoidea</taxon>
        <taxon>Panagrolaimidae</taxon>
        <taxon>Panagrolaimus</taxon>
    </lineage>
</organism>
<dbReference type="Pfam" id="PF00149">
    <property type="entry name" value="Metallophos"/>
    <property type="match status" value="1"/>
</dbReference>
<feature type="domain" description="Calcineurin-like phosphoesterase" evidence="1">
    <location>
        <begin position="13"/>
        <end position="86"/>
    </location>
</feature>
<dbReference type="Gene3D" id="3.60.21.10">
    <property type="match status" value="1"/>
</dbReference>
<evidence type="ECO:0000259" key="1">
    <source>
        <dbReference type="Pfam" id="PF00149"/>
    </source>
</evidence>
<evidence type="ECO:0000259" key="2">
    <source>
        <dbReference type="Pfam" id="PF14008"/>
    </source>
</evidence>
<name>A0A914QL73_9BILA</name>
<dbReference type="PANTHER" id="PTHR45867">
    <property type="entry name" value="PURPLE ACID PHOSPHATASE"/>
    <property type="match status" value="1"/>
</dbReference>
<reference evidence="4" key="1">
    <citation type="submission" date="2022-11" db="UniProtKB">
        <authorList>
            <consortium name="WormBaseParasite"/>
        </authorList>
    </citation>
    <scope>IDENTIFICATION</scope>
</reference>
<keyword evidence="3" id="KW-1185">Reference proteome</keyword>
<dbReference type="Pfam" id="PF14008">
    <property type="entry name" value="Metallophos_C"/>
    <property type="match status" value="1"/>
</dbReference>
<dbReference type="InterPro" id="IPR004843">
    <property type="entry name" value="Calcineurin-like_PHP"/>
</dbReference>
<protein>
    <submittedName>
        <fullName evidence="4">Purple acid phosphatase</fullName>
    </submittedName>
</protein>
<feature type="domain" description="Purple acid phosphatase C-terminal" evidence="2">
    <location>
        <begin position="118"/>
        <end position="167"/>
    </location>
</feature>
<dbReference type="WBParaSite" id="PDA_v2.g3970.t1">
    <property type="protein sequence ID" value="PDA_v2.g3970.t1"/>
    <property type="gene ID" value="PDA_v2.g3970"/>
</dbReference>
<dbReference type="PANTHER" id="PTHR45867:SF10">
    <property type="entry name" value="PURPLE ACID PHOSPHATASE"/>
    <property type="match status" value="1"/>
</dbReference>
<dbReference type="SUPFAM" id="SSF56300">
    <property type="entry name" value="Metallo-dependent phosphatases"/>
    <property type="match status" value="1"/>
</dbReference>
<evidence type="ECO:0000313" key="4">
    <source>
        <dbReference type="WBParaSite" id="PDA_v2.g3970.t1"/>
    </source>
</evidence>